<keyword evidence="2" id="KW-1185">Reference proteome</keyword>
<dbReference type="EMBL" id="CP043498">
    <property type="protein sequence ID" value="QFY60266.1"/>
    <property type="molecule type" value="Genomic_DNA"/>
</dbReference>
<dbReference type="AlphaFoldDB" id="A0A5Q0C2Z5"/>
<dbReference type="Proteomes" id="UP000326881">
    <property type="component" value="Chromosome"/>
</dbReference>
<proteinExistence type="predicted"/>
<dbReference type="Pfam" id="PF04317">
    <property type="entry name" value="DUF463"/>
    <property type="match status" value="1"/>
</dbReference>
<dbReference type="RefSeq" id="WP_153270522.1">
    <property type="nucleotide sequence ID" value="NZ_CP043498.1"/>
</dbReference>
<accession>A0A5Q0C2Z5</accession>
<dbReference type="PANTHER" id="PTHR38605">
    <property type="entry name" value="ATPASE-RELATED"/>
    <property type="match status" value="1"/>
</dbReference>
<gene>
    <name evidence="1" type="ORF">FZ934_07370</name>
</gene>
<dbReference type="InterPro" id="IPR007413">
    <property type="entry name" value="YcjX-like"/>
</dbReference>
<dbReference type="KEGG" id="rgr:FZ934_07370"/>
<protein>
    <submittedName>
        <fullName evidence="1">YcjX family protein</fullName>
    </submittedName>
</protein>
<evidence type="ECO:0000313" key="2">
    <source>
        <dbReference type="Proteomes" id="UP000326881"/>
    </source>
</evidence>
<name>A0A5Q0C2Z5_9HYPH</name>
<sequence length="490" mass="53927">MPPSLTSFADDARIAFDNLSDRAAGLVHPTVRLGVTGLSRSGKTVFISSLVHNLLHGGRLPLFEPVQSGRVSAVRLEQQPDDAVPRFQYEDHIRALAKDRIWPDSTRAISELRLTLDYQSASGWNRLFSAGRLSIDIVDYPGEWLLDLPLLGKDYRTFSEETIALARTGIRAELSREWLSLTGDAIPNIAADEMQARDLATAFADYLKACKADERSLSTLPPGRFLLPGDLEGSPALTFAPLALPPDGKPQKGSLWAMMERRYEAYKSVVVKPFFRDHFARLDRQIVLVDALQAINRGPEAVQDLERALTDVLACFRPGSNSLLSALLGRRIDRVLVAATKADHLHHESHHRLDALTRRLVDRAIQRIGMAGAGIDVMALASVRATREATVKRDGQDLPVIVGTPIAGETIAGERFDGEKKTAIFPGDLPENPETLFAEIEAGIPVALPDVNVVRFRPPQLEETSGGIKLSVPHIRLDRAMQFLFGDRLA</sequence>
<evidence type="ECO:0000313" key="1">
    <source>
        <dbReference type="EMBL" id="QFY60266.1"/>
    </source>
</evidence>
<dbReference type="PIRSF" id="PIRSF019381">
    <property type="entry name" value="YcjX"/>
    <property type="match status" value="1"/>
</dbReference>
<dbReference type="OrthoDB" id="9777645at2"/>
<organism evidence="1 2">
    <name type="scientific">Rhizobium grahamii</name>
    <dbReference type="NCBI Taxonomy" id="1120045"/>
    <lineage>
        <taxon>Bacteria</taxon>
        <taxon>Pseudomonadati</taxon>
        <taxon>Pseudomonadota</taxon>
        <taxon>Alphaproteobacteria</taxon>
        <taxon>Hyphomicrobiales</taxon>
        <taxon>Rhizobiaceae</taxon>
        <taxon>Rhizobium/Agrobacterium group</taxon>
        <taxon>Rhizobium</taxon>
    </lineage>
</organism>
<dbReference type="PANTHER" id="PTHR38605:SF1">
    <property type="entry name" value="ATPASE"/>
    <property type="match status" value="1"/>
</dbReference>
<reference evidence="1 2" key="1">
    <citation type="submission" date="2019-08" db="EMBL/GenBank/DDBJ databases">
        <title>Prosopis cineraria nodule microbiome.</title>
        <authorList>
            <person name="Ali R."/>
            <person name="Chaluvadi S.R."/>
            <person name="Wang X."/>
        </authorList>
    </citation>
    <scope>NUCLEOTIDE SEQUENCE [LARGE SCALE GENOMIC DNA]</scope>
    <source>
        <strain evidence="1 2">BG7</strain>
    </source>
</reference>